<protein>
    <submittedName>
        <fullName evidence="3">MFS transporter</fullName>
    </submittedName>
</protein>
<keyword evidence="1" id="KW-0175">Coiled coil</keyword>
<sequence length="506" mass="55008">MANEKKAGIFNASARDGVQYRKASMLEMILGNANNGCGICFYLLMMYASYIANAGYAIVPAVAGIIITGTRLFDGFTDALFAALFEKMNPKHGKIRIFLVTGWVMAALAVLMMFDWASGKYTGTTGIVVFILIYVVYICGYTINGMAGGTIGIVLTNDPTQRPMMGVFGTLFSYLVPLIFNNIVTFAILPRYDNQYNAPMLKEACYWYVITAGIFMLLACFAVRKSDNAKTFEVIGKDGQKNQTVKFKDMVAILKDNKPCQMYMLTGISDKLAQQVGSQSIITTMASGILIGSYAAATMIGNFTMIVGILFAFGGGVFVAKMGAKKATTVWSWLSIAVAVITVVFCAILGPTGMKSIGVFGVPMIIYALLQLATTGTKMVLTTTGTAMKADIVDYEYARTGNYLPAVISGVYNFIDKLITSLASTIAAFCITLIGYKDTVPQMGDPATKGVFWMTMFLMFGLPILGWLCNIVAMRFYKLNKEEMVEVQKKVAEMKAKAEANENAEA</sequence>
<dbReference type="SUPFAM" id="SSF103473">
    <property type="entry name" value="MFS general substrate transporter"/>
    <property type="match status" value="1"/>
</dbReference>
<keyword evidence="2" id="KW-1133">Transmembrane helix</keyword>
<dbReference type="PANTHER" id="PTHR11328">
    <property type="entry name" value="MAJOR FACILITATOR SUPERFAMILY DOMAIN-CONTAINING PROTEIN"/>
    <property type="match status" value="1"/>
</dbReference>
<dbReference type="Proteomes" id="UP000643810">
    <property type="component" value="Unassembled WGS sequence"/>
</dbReference>
<dbReference type="PANTHER" id="PTHR11328:SF28">
    <property type="entry name" value="MAJOR FACILITATOR SUPERFAMILY DOMAIN-CONTAINING PROTEIN 12"/>
    <property type="match status" value="1"/>
</dbReference>
<keyword evidence="4" id="KW-1185">Reference proteome</keyword>
<comment type="caution">
    <text evidence="3">The sequence shown here is derived from an EMBL/GenBank/DDBJ whole genome shotgun (WGS) entry which is preliminary data.</text>
</comment>
<keyword evidence="2" id="KW-0472">Membrane</keyword>
<feature type="transmembrane region" description="Helical" evidence="2">
    <location>
        <begin position="54"/>
        <end position="74"/>
    </location>
</feature>
<feature type="transmembrane region" description="Helical" evidence="2">
    <location>
        <begin position="29"/>
        <end position="48"/>
    </location>
</feature>
<feature type="transmembrane region" description="Helical" evidence="2">
    <location>
        <begin position="451"/>
        <end position="473"/>
    </location>
</feature>
<feature type="transmembrane region" description="Helical" evidence="2">
    <location>
        <begin position="95"/>
        <end position="114"/>
    </location>
</feature>
<dbReference type="EMBL" id="JACOPG010000002">
    <property type="protein sequence ID" value="MBC5686414.1"/>
    <property type="molecule type" value="Genomic_DNA"/>
</dbReference>
<gene>
    <name evidence="3" type="ORF">H8R94_07330</name>
</gene>
<reference evidence="3 4" key="1">
    <citation type="submission" date="2020-08" db="EMBL/GenBank/DDBJ databases">
        <title>Genome public.</title>
        <authorList>
            <person name="Liu C."/>
            <person name="Sun Q."/>
        </authorList>
    </citation>
    <scope>NUCLEOTIDE SEQUENCE [LARGE SCALE GENOMIC DNA]</scope>
    <source>
        <strain evidence="3 4">NSJ-9</strain>
    </source>
</reference>
<feature type="coiled-coil region" evidence="1">
    <location>
        <begin position="477"/>
        <end position="504"/>
    </location>
</feature>
<dbReference type="RefSeq" id="WP_158575184.1">
    <property type="nucleotide sequence ID" value="NZ_JACOPG010000002.1"/>
</dbReference>
<dbReference type="InterPro" id="IPR036259">
    <property type="entry name" value="MFS_trans_sf"/>
</dbReference>
<feature type="transmembrane region" description="Helical" evidence="2">
    <location>
        <begin position="330"/>
        <end position="350"/>
    </location>
</feature>
<feature type="transmembrane region" description="Helical" evidence="2">
    <location>
        <begin position="167"/>
        <end position="189"/>
    </location>
</feature>
<dbReference type="InterPro" id="IPR039672">
    <property type="entry name" value="MFS_2"/>
</dbReference>
<keyword evidence="2" id="KW-0812">Transmembrane</keyword>
<dbReference type="Pfam" id="PF13347">
    <property type="entry name" value="MFS_2"/>
    <property type="match status" value="1"/>
</dbReference>
<feature type="transmembrane region" description="Helical" evidence="2">
    <location>
        <begin position="418"/>
        <end position="436"/>
    </location>
</feature>
<evidence type="ECO:0000313" key="3">
    <source>
        <dbReference type="EMBL" id="MBC5686414.1"/>
    </source>
</evidence>
<evidence type="ECO:0000256" key="1">
    <source>
        <dbReference type="SAM" id="Coils"/>
    </source>
</evidence>
<feature type="transmembrane region" description="Helical" evidence="2">
    <location>
        <begin position="280"/>
        <end position="297"/>
    </location>
</feature>
<name>A0ABR7GG31_9FIRM</name>
<feature type="transmembrane region" description="Helical" evidence="2">
    <location>
        <begin position="126"/>
        <end position="155"/>
    </location>
</feature>
<evidence type="ECO:0000313" key="4">
    <source>
        <dbReference type="Proteomes" id="UP000643810"/>
    </source>
</evidence>
<feature type="transmembrane region" description="Helical" evidence="2">
    <location>
        <begin position="303"/>
        <end position="323"/>
    </location>
</feature>
<organism evidence="3 4">
    <name type="scientific">Roseburia lenta</name>
    <dbReference type="NCBI Taxonomy" id="2763061"/>
    <lineage>
        <taxon>Bacteria</taxon>
        <taxon>Bacillati</taxon>
        <taxon>Bacillota</taxon>
        <taxon>Clostridia</taxon>
        <taxon>Lachnospirales</taxon>
        <taxon>Lachnospiraceae</taxon>
        <taxon>Roseburia</taxon>
    </lineage>
</organism>
<feature type="transmembrane region" description="Helical" evidence="2">
    <location>
        <begin position="356"/>
        <end position="373"/>
    </location>
</feature>
<proteinExistence type="predicted"/>
<evidence type="ECO:0000256" key="2">
    <source>
        <dbReference type="SAM" id="Phobius"/>
    </source>
</evidence>
<feature type="transmembrane region" description="Helical" evidence="2">
    <location>
        <begin position="204"/>
        <end position="223"/>
    </location>
</feature>
<accession>A0ABR7GG31</accession>